<keyword evidence="3" id="KW-1185">Reference proteome</keyword>
<name>A0A8X6N2Z9_NEPPI</name>
<proteinExistence type="predicted"/>
<dbReference type="AlphaFoldDB" id="A0A8X6N2Z9"/>
<sequence>MVVLHYLTTEQIFKRLYTATSLVCRFNFEGQTFLHFMVTIEEKWIKDFESELKSRSNELRAPFFARPKHGHLILLTSIHVTDFCEEILKIKLISRISKPFLS</sequence>
<gene>
    <name evidence="2" type="ORF">NPIL_47231</name>
    <name evidence="1" type="ORF">NPIL_681511</name>
</gene>
<accession>A0A8X6N2Z9</accession>
<dbReference type="EMBL" id="BMAW01099684">
    <property type="protein sequence ID" value="GFS91188.1"/>
    <property type="molecule type" value="Genomic_DNA"/>
</dbReference>
<reference evidence="2" key="1">
    <citation type="submission" date="2020-08" db="EMBL/GenBank/DDBJ databases">
        <title>Multicomponent nature underlies the extraordinary mechanical properties of spider dragline silk.</title>
        <authorList>
            <person name="Kono N."/>
            <person name="Nakamura H."/>
            <person name="Mori M."/>
            <person name="Yoshida Y."/>
            <person name="Ohtoshi R."/>
            <person name="Malay A.D."/>
            <person name="Moran D.A.P."/>
            <person name="Tomita M."/>
            <person name="Numata K."/>
            <person name="Arakawa K."/>
        </authorList>
    </citation>
    <scope>NUCLEOTIDE SEQUENCE</scope>
</reference>
<protein>
    <submittedName>
        <fullName evidence="2">Uncharacterized protein</fullName>
    </submittedName>
</protein>
<dbReference type="Proteomes" id="UP000887013">
    <property type="component" value="Unassembled WGS sequence"/>
</dbReference>
<comment type="caution">
    <text evidence="2">The sequence shown here is derived from an EMBL/GenBank/DDBJ whole genome shotgun (WGS) entry which is preliminary data.</text>
</comment>
<evidence type="ECO:0000313" key="1">
    <source>
        <dbReference type="EMBL" id="GFS73535.1"/>
    </source>
</evidence>
<organism evidence="2 3">
    <name type="scientific">Nephila pilipes</name>
    <name type="common">Giant wood spider</name>
    <name type="synonym">Nephila maculata</name>
    <dbReference type="NCBI Taxonomy" id="299642"/>
    <lineage>
        <taxon>Eukaryota</taxon>
        <taxon>Metazoa</taxon>
        <taxon>Ecdysozoa</taxon>
        <taxon>Arthropoda</taxon>
        <taxon>Chelicerata</taxon>
        <taxon>Arachnida</taxon>
        <taxon>Araneae</taxon>
        <taxon>Araneomorphae</taxon>
        <taxon>Entelegynae</taxon>
        <taxon>Araneoidea</taxon>
        <taxon>Nephilidae</taxon>
        <taxon>Nephila</taxon>
    </lineage>
</organism>
<dbReference type="OrthoDB" id="10017160at2759"/>
<evidence type="ECO:0000313" key="2">
    <source>
        <dbReference type="EMBL" id="GFS91188.1"/>
    </source>
</evidence>
<dbReference type="EMBL" id="BMAW01096167">
    <property type="protein sequence ID" value="GFS73535.1"/>
    <property type="molecule type" value="Genomic_DNA"/>
</dbReference>
<evidence type="ECO:0000313" key="3">
    <source>
        <dbReference type="Proteomes" id="UP000887013"/>
    </source>
</evidence>